<evidence type="ECO:0000313" key="3">
    <source>
        <dbReference type="Proteomes" id="UP000015105"/>
    </source>
</evidence>
<dbReference type="AlphaFoldDB" id="A0A453G725"/>
<evidence type="ECO:0000313" key="2">
    <source>
        <dbReference type="EnsemblPlants" id="AET3Gv20900000.2"/>
    </source>
</evidence>
<reference evidence="3" key="2">
    <citation type="journal article" date="2017" name="Nat. Plants">
        <title>The Aegilops tauschii genome reveals multiple impacts of transposons.</title>
        <authorList>
            <person name="Zhao G."/>
            <person name="Zou C."/>
            <person name="Li K."/>
            <person name="Wang K."/>
            <person name="Li T."/>
            <person name="Gao L."/>
            <person name="Zhang X."/>
            <person name="Wang H."/>
            <person name="Yang Z."/>
            <person name="Liu X."/>
            <person name="Jiang W."/>
            <person name="Mao L."/>
            <person name="Kong X."/>
            <person name="Jiao Y."/>
            <person name="Jia J."/>
        </authorList>
    </citation>
    <scope>NUCLEOTIDE SEQUENCE [LARGE SCALE GENOMIC DNA]</scope>
    <source>
        <strain evidence="3">cv. AL8/78</strain>
    </source>
</reference>
<dbReference type="EnsemblPlants" id="AET3Gv20900000.2">
    <property type="protein sequence ID" value="AET3Gv20900000.2"/>
    <property type="gene ID" value="AET3Gv20900000"/>
</dbReference>
<dbReference type="PANTHER" id="PTHR34480:SF11">
    <property type="entry name" value="OS05G0173500 PROTEIN"/>
    <property type="match status" value="1"/>
</dbReference>
<organism evidence="2 3">
    <name type="scientific">Aegilops tauschii subsp. strangulata</name>
    <name type="common">Goatgrass</name>
    <dbReference type="NCBI Taxonomy" id="200361"/>
    <lineage>
        <taxon>Eukaryota</taxon>
        <taxon>Viridiplantae</taxon>
        <taxon>Streptophyta</taxon>
        <taxon>Embryophyta</taxon>
        <taxon>Tracheophyta</taxon>
        <taxon>Spermatophyta</taxon>
        <taxon>Magnoliopsida</taxon>
        <taxon>Liliopsida</taxon>
        <taxon>Poales</taxon>
        <taxon>Poaceae</taxon>
        <taxon>BOP clade</taxon>
        <taxon>Pooideae</taxon>
        <taxon>Triticodae</taxon>
        <taxon>Triticeae</taxon>
        <taxon>Triticinae</taxon>
        <taxon>Aegilops</taxon>
    </lineage>
</organism>
<dbReference type="Gramene" id="AET3Gv20900000.2">
    <property type="protein sequence ID" value="AET3Gv20900000.2"/>
    <property type="gene ID" value="AET3Gv20900000"/>
</dbReference>
<feature type="compositionally biased region" description="Polar residues" evidence="1">
    <location>
        <begin position="70"/>
        <end position="84"/>
    </location>
</feature>
<protein>
    <submittedName>
        <fullName evidence="2">Uncharacterized protein</fullName>
    </submittedName>
</protein>
<keyword evidence="3" id="KW-1185">Reference proteome</keyword>
<dbReference type="PANTHER" id="PTHR34480">
    <property type="entry name" value="OS01G0967800 PROTEIN-RELATED"/>
    <property type="match status" value="1"/>
</dbReference>
<reference evidence="3" key="1">
    <citation type="journal article" date="2014" name="Science">
        <title>Ancient hybridizations among the ancestral genomes of bread wheat.</title>
        <authorList>
            <consortium name="International Wheat Genome Sequencing Consortium,"/>
            <person name="Marcussen T."/>
            <person name="Sandve S.R."/>
            <person name="Heier L."/>
            <person name="Spannagl M."/>
            <person name="Pfeifer M."/>
            <person name="Jakobsen K.S."/>
            <person name="Wulff B.B."/>
            <person name="Steuernagel B."/>
            <person name="Mayer K.F."/>
            <person name="Olsen O.A."/>
        </authorList>
    </citation>
    <scope>NUCLEOTIDE SEQUENCE [LARGE SCALE GENOMIC DNA]</scope>
    <source>
        <strain evidence="3">cv. AL8/78</strain>
    </source>
</reference>
<reference evidence="2" key="4">
    <citation type="submission" date="2019-03" db="UniProtKB">
        <authorList>
            <consortium name="EnsemblPlants"/>
        </authorList>
    </citation>
    <scope>IDENTIFICATION</scope>
</reference>
<feature type="region of interest" description="Disordered" evidence="1">
    <location>
        <begin position="70"/>
        <end position="89"/>
    </location>
</feature>
<proteinExistence type="predicted"/>
<feature type="region of interest" description="Disordered" evidence="1">
    <location>
        <begin position="1"/>
        <end position="57"/>
    </location>
</feature>
<feature type="compositionally biased region" description="Pro residues" evidence="1">
    <location>
        <begin position="11"/>
        <end position="23"/>
    </location>
</feature>
<evidence type="ECO:0000256" key="1">
    <source>
        <dbReference type="SAM" id="MobiDB-lite"/>
    </source>
</evidence>
<name>A0A453G725_AEGTS</name>
<reference evidence="2" key="5">
    <citation type="journal article" date="2021" name="G3 (Bethesda)">
        <title>Aegilops tauschii genome assembly Aet v5.0 features greater sequence contiguity and improved annotation.</title>
        <authorList>
            <person name="Wang L."/>
            <person name="Zhu T."/>
            <person name="Rodriguez J.C."/>
            <person name="Deal K.R."/>
            <person name="Dubcovsky J."/>
            <person name="McGuire P.E."/>
            <person name="Lux T."/>
            <person name="Spannagl M."/>
            <person name="Mayer K.F.X."/>
            <person name="Baldrich P."/>
            <person name="Meyers B.C."/>
            <person name="Huo N."/>
            <person name="Gu Y.Q."/>
            <person name="Zhou H."/>
            <person name="Devos K.M."/>
            <person name="Bennetzen J.L."/>
            <person name="Unver T."/>
            <person name="Budak H."/>
            <person name="Gulick P.J."/>
            <person name="Galiba G."/>
            <person name="Kalapos B."/>
            <person name="Nelson D.R."/>
            <person name="Li P."/>
            <person name="You F.M."/>
            <person name="Luo M.C."/>
            <person name="Dvorak J."/>
        </authorList>
    </citation>
    <scope>NUCLEOTIDE SEQUENCE [LARGE SCALE GENOMIC DNA]</scope>
    <source>
        <strain evidence="2">cv. AL8/78</strain>
    </source>
</reference>
<reference evidence="2" key="3">
    <citation type="journal article" date="2017" name="Nature">
        <title>Genome sequence of the progenitor of the wheat D genome Aegilops tauschii.</title>
        <authorList>
            <person name="Luo M.C."/>
            <person name="Gu Y.Q."/>
            <person name="Puiu D."/>
            <person name="Wang H."/>
            <person name="Twardziok S.O."/>
            <person name="Deal K.R."/>
            <person name="Huo N."/>
            <person name="Zhu T."/>
            <person name="Wang L."/>
            <person name="Wang Y."/>
            <person name="McGuire P.E."/>
            <person name="Liu S."/>
            <person name="Long H."/>
            <person name="Ramasamy R.K."/>
            <person name="Rodriguez J.C."/>
            <person name="Van S.L."/>
            <person name="Yuan L."/>
            <person name="Wang Z."/>
            <person name="Xia Z."/>
            <person name="Xiao L."/>
            <person name="Anderson O.D."/>
            <person name="Ouyang S."/>
            <person name="Liang Y."/>
            <person name="Zimin A.V."/>
            <person name="Pertea G."/>
            <person name="Qi P."/>
            <person name="Bennetzen J.L."/>
            <person name="Dai X."/>
            <person name="Dawson M.W."/>
            <person name="Muller H.G."/>
            <person name="Kugler K."/>
            <person name="Rivarola-Duarte L."/>
            <person name="Spannagl M."/>
            <person name="Mayer K.F.X."/>
            <person name="Lu F.H."/>
            <person name="Bevan M.W."/>
            <person name="Leroy P."/>
            <person name="Li P."/>
            <person name="You F.M."/>
            <person name="Sun Q."/>
            <person name="Liu Z."/>
            <person name="Lyons E."/>
            <person name="Wicker T."/>
            <person name="Salzberg S.L."/>
            <person name="Devos K.M."/>
            <person name="Dvorak J."/>
        </authorList>
    </citation>
    <scope>NUCLEOTIDE SEQUENCE [LARGE SCALE GENOMIC DNA]</scope>
    <source>
        <strain evidence="2">cv. AL8/78</strain>
    </source>
</reference>
<accession>A0A453G725</accession>
<dbReference type="Proteomes" id="UP000015105">
    <property type="component" value="Chromosome 3D"/>
</dbReference>
<sequence>TIEQHTVIPRPYTPPLLPPPAPSPVTGQSPLRRPTRRAANPPLPRTRWRASPEPPTTARTARIIIKVSTTQSCHPATASASEGGSNAHRAGDVSINKADIVEPANEIDPPMDHSIVDNCVDANPTMEKSIPPWKRSFQLPTNERQGAEAEEIENLHVQISPLKCKLNKVPYYRSICDERQQVEVYRRLSRYYIQAHELPSPGEEPDNAQLSKELERCLDAYEINFLQRAKDNPEWYFHPEQCKLAGLEDYQRLVLRDHGMYGDLKQYRLYYHTYQGDVEYVQFREQMAEQIKWIDDEAALFGDQRLRNELEAFLQTLRIAMRFPNISGRSVVSALREHLYSLRFDFNHRKDLDGVYLEIWKRVARNKMNFGDALKQLYEENIFPFRRPDIKLALDSYPGPSWINSCYDTYVAGIDEGFSEDEAHPLIIEAVEKMPRGHCTRQEKPW</sequence>